<keyword evidence="3" id="KW-1185">Reference proteome</keyword>
<dbReference type="Proteomes" id="UP000198287">
    <property type="component" value="Unassembled WGS sequence"/>
</dbReference>
<evidence type="ECO:0000256" key="1">
    <source>
        <dbReference type="SAM" id="MobiDB-lite"/>
    </source>
</evidence>
<reference evidence="2 3" key="1">
    <citation type="submission" date="2015-12" db="EMBL/GenBank/DDBJ databases">
        <title>The genome of Folsomia candida.</title>
        <authorList>
            <person name="Faddeeva A."/>
            <person name="Derks M.F."/>
            <person name="Anvar Y."/>
            <person name="Smit S."/>
            <person name="Van Straalen N."/>
            <person name="Roelofs D."/>
        </authorList>
    </citation>
    <scope>NUCLEOTIDE SEQUENCE [LARGE SCALE GENOMIC DNA]</scope>
    <source>
        <strain evidence="2 3">VU population</strain>
        <tissue evidence="2">Whole body</tissue>
    </source>
</reference>
<organism evidence="2 3">
    <name type="scientific">Folsomia candida</name>
    <name type="common">Springtail</name>
    <dbReference type="NCBI Taxonomy" id="158441"/>
    <lineage>
        <taxon>Eukaryota</taxon>
        <taxon>Metazoa</taxon>
        <taxon>Ecdysozoa</taxon>
        <taxon>Arthropoda</taxon>
        <taxon>Hexapoda</taxon>
        <taxon>Collembola</taxon>
        <taxon>Entomobryomorpha</taxon>
        <taxon>Isotomoidea</taxon>
        <taxon>Isotomidae</taxon>
        <taxon>Proisotominae</taxon>
        <taxon>Folsomia</taxon>
    </lineage>
</organism>
<dbReference type="EMBL" id="LNIX01000028">
    <property type="protein sequence ID" value="OXA41847.1"/>
    <property type="molecule type" value="Genomic_DNA"/>
</dbReference>
<feature type="region of interest" description="Disordered" evidence="1">
    <location>
        <begin position="377"/>
        <end position="396"/>
    </location>
</feature>
<gene>
    <name evidence="2" type="ORF">Fcan01_23451</name>
</gene>
<proteinExistence type="predicted"/>
<evidence type="ECO:0000313" key="3">
    <source>
        <dbReference type="Proteomes" id="UP000198287"/>
    </source>
</evidence>
<sequence>MQCNLEGKLAAPSTSALFQQPSYKISLDSHFPHHTLSVKKKNQQEICERKSLKTGINKYSSGLYVAECNEVLTMAGNKLRCRIIDDGLLFYHDGDKQIASQEIYWVWMRDRPKDLNGHIIVSYGKTGENVKSAQHIRSNCLVEGSDLTDPSDACGISHFLREGEMDFLTTDAEGLQIWATSEASASIVKNGLRSLLDAVCVKCPAPNFRQLLPHMEIIHTTLMKNKNLCPIVPELSTIYLKSPFSRFTVATIDNFQQLHRGPNGTVYLAVPGIIPDYTTPWNIDRDTLSQKCKSEWLAMDESSRNQETEKPSDIRPTKDVLETRVWIRENLEIGGIQPLGNALTKDAVYNSCPYKDNIKKSIFGKIISNVFPNLQDHQGGGRNNTPGVYTNLIKRR</sequence>
<name>A0A226DAU2_FOLCA</name>
<protein>
    <submittedName>
        <fullName evidence="2">Uncharacterized protein</fullName>
    </submittedName>
</protein>
<accession>A0A226DAU2</accession>
<dbReference type="AlphaFoldDB" id="A0A226DAU2"/>
<evidence type="ECO:0000313" key="2">
    <source>
        <dbReference type="EMBL" id="OXA41847.1"/>
    </source>
</evidence>
<comment type="caution">
    <text evidence="2">The sequence shown here is derived from an EMBL/GenBank/DDBJ whole genome shotgun (WGS) entry which is preliminary data.</text>
</comment>